<feature type="domain" description="Glycoside hydrolase family 38 central" evidence="5">
    <location>
        <begin position="543"/>
        <end position="621"/>
    </location>
</feature>
<dbReference type="GO" id="GO:0030246">
    <property type="term" value="F:carbohydrate binding"/>
    <property type="evidence" value="ECO:0007669"/>
    <property type="project" value="InterPro"/>
</dbReference>
<name>Q1AUD2_RUBXD</name>
<sequence>MDDRDRQRLERFVRRIGDLRLWRNALESPVERWLFSAGGGGAWEPVSLGDRWPRVETPVLLRAEARVPEDWAGRPVELELWLGGEGFVRLSNGVTGGLNPFHRSFPVAREARGGERVGVEAEVVSKGLFGSRVSEPRLSRAALVVPEEEVRALELDLSVVAEACLALGGHDAAARLLDVLQEAFARLGRRWPTATETVVARHLLGYRDPLGEVARALPGPYAEKVTDLGLGPEPWSLPSPPRPLEPLPEGAREAVREARRAVAEGLAGLRGEHPPAGRVALTGHAHLDLAWLWPLEEARRKARRTFASVLGLMDRYGEFAFNQSSAQMYAWVEEDDPGLFARVRERVREGRWEPVGGSWVEPDCQMPSGESFVRQLLHGQRYFERRFGRRCSVAWLPDSFGFSPGVPQLLRGAGIRGFFTYKLNWNETDRFPHDLFVWEGLDGSRVVAHSFDNPGIDYNGDVVPHDLLGTWRNFRGKRHHPETLFSFGWGDGGGGPSERMLEAYGRLKEFPALPRLRMARVEEFFSALPEEGLPRWVGELYLELHRGTLTTQGEIKRLNRRAEHRLLEAEAFCALAALRRGAPYPAEELGRLWRTLLLNQFHDILPGSSIREVCEEARRQLEGVVSGAAGLRGRALRGISGGGAGSSWAVANAALWPRPLSVVLPGAGCEGVEDLSGEPLPAQRVEEGLLVHDPGRRVPGLGWTGLRPSGRRGGARETVRAEGSGGGAVLENALLSAEIGEGGALLRLYDREAGREVLAGPANRLVAYADRPREWEAWDIDADYAAEGEELPPASVEVAEEGPLRASVRAERRWRGSRVAQTYRLLAGSRRLDIETEIDWHERRMLLRALFPVGVRSHEAAFETMYGAVRRPTHRNTSWDAARFEACAHRFCDLSEPGYGVALLNDGRYGHSAEDNVLGISLVRGPLYPDPLADEGTHRFTYSLFPHPGDWTQAGVVEEAFALNSPLFAAEGAPPEAAGLVEAEGLPLALGALKRAEEGEGLVLRLYEPRGARGRAVLRLDPPPSRVRRTNLLEEPGEEVALEGGRVSLEVQPFEVVSLLLEA</sequence>
<dbReference type="Proteomes" id="UP000006637">
    <property type="component" value="Chromosome"/>
</dbReference>
<dbReference type="SUPFAM" id="SSF88713">
    <property type="entry name" value="Glycoside hydrolase/deacetylase"/>
    <property type="match status" value="1"/>
</dbReference>
<keyword evidence="3 6" id="KW-0378">Hydrolase</keyword>
<dbReference type="Gene3D" id="1.20.1270.50">
    <property type="entry name" value="Glycoside hydrolase family 38, central domain"/>
    <property type="match status" value="1"/>
</dbReference>
<dbReference type="Gene3D" id="2.60.40.2220">
    <property type="match status" value="1"/>
</dbReference>
<reference evidence="6 7" key="1">
    <citation type="submission" date="2006-06" db="EMBL/GenBank/DDBJ databases">
        <title>Complete sequence of Rubrobacter xylanophilus DSM 9941.</title>
        <authorList>
            <consortium name="US DOE Joint Genome Institute"/>
            <person name="Copeland A."/>
            <person name="Lucas S."/>
            <person name="Lapidus A."/>
            <person name="Barry K."/>
            <person name="Detter J.C."/>
            <person name="Glavina del Rio T."/>
            <person name="Hammon N."/>
            <person name="Israni S."/>
            <person name="Dalin E."/>
            <person name="Tice H."/>
            <person name="Pitluck S."/>
            <person name="Munk A.C."/>
            <person name="Brettin T."/>
            <person name="Bruce D."/>
            <person name="Han C."/>
            <person name="Tapia R."/>
            <person name="Gilna P."/>
            <person name="Schmutz J."/>
            <person name="Larimer F."/>
            <person name="Land M."/>
            <person name="Hauser L."/>
            <person name="Kyrpides N."/>
            <person name="Lykidis A."/>
            <person name="da Costa M.S."/>
            <person name="Rainey F.A."/>
            <person name="Empadinhas N."/>
            <person name="Jolivet E."/>
            <person name="Battista J.R."/>
            <person name="Richardson P."/>
        </authorList>
    </citation>
    <scope>NUCLEOTIDE SEQUENCE [LARGE SCALE GENOMIC DNA]</scope>
    <source>
        <strain evidence="7">DSM 9941 / NBRC 16129 / PRD-1</strain>
    </source>
</reference>
<dbReference type="OrthoDB" id="9772207at2"/>
<comment type="similarity">
    <text evidence="1">Belongs to the glycosyl hydrolase 38 family.</text>
</comment>
<evidence type="ECO:0000256" key="4">
    <source>
        <dbReference type="ARBA" id="ARBA00023295"/>
    </source>
</evidence>
<evidence type="ECO:0000313" key="7">
    <source>
        <dbReference type="Proteomes" id="UP000006637"/>
    </source>
</evidence>
<keyword evidence="7" id="KW-1185">Reference proteome</keyword>
<dbReference type="SUPFAM" id="SSF88688">
    <property type="entry name" value="Families 57/38 glycoside transferase middle domain"/>
    <property type="match status" value="1"/>
</dbReference>
<evidence type="ECO:0000256" key="2">
    <source>
        <dbReference type="ARBA" id="ARBA00022723"/>
    </source>
</evidence>
<dbReference type="InterPro" id="IPR011013">
    <property type="entry name" value="Gal_mutarotase_sf_dom"/>
</dbReference>
<dbReference type="InterPro" id="IPR027291">
    <property type="entry name" value="Glyco_hydro_38_N_sf"/>
</dbReference>
<keyword evidence="2" id="KW-0479">Metal-binding</keyword>
<dbReference type="Pfam" id="PF17677">
    <property type="entry name" value="Glyco_hydro38C2"/>
    <property type="match status" value="1"/>
</dbReference>
<dbReference type="InterPro" id="IPR000602">
    <property type="entry name" value="Glyco_hydro_38_N"/>
</dbReference>
<dbReference type="Pfam" id="PF01074">
    <property type="entry name" value="Glyco_hydro_38N"/>
    <property type="match status" value="1"/>
</dbReference>
<dbReference type="InterPro" id="IPR011330">
    <property type="entry name" value="Glyco_hydro/deAcase_b/a-brl"/>
</dbReference>
<dbReference type="KEGG" id="rxy:Rxyl_2051"/>
<dbReference type="GO" id="GO:0046872">
    <property type="term" value="F:metal ion binding"/>
    <property type="evidence" value="ECO:0007669"/>
    <property type="project" value="UniProtKB-KW"/>
</dbReference>
<dbReference type="FunFam" id="2.70.98.30:FF:000010">
    <property type="entry name" value="Cytosolic alpha-mannosidase"/>
    <property type="match status" value="1"/>
</dbReference>
<dbReference type="FunFam" id="1.20.1270.50:FF:000004">
    <property type="entry name" value="alpha-mannosidase 2C1 isoform X1"/>
    <property type="match status" value="1"/>
</dbReference>
<dbReference type="Gene3D" id="2.70.98.30">
    <property type="entry name" value="Golgi alpha-mannosidase II, domain 4"/>
    <property type="match status" value="1"/>
</dbReference>
<dbReference type="Pfam" id="PF09261">
    <property type="entry name" value="Alpha-mann_mid"/>
    <property type="match status" value="1"/>
</dbReference>
<dbReference type="STRING" id="266117.Rxyl_2051"/>
<dbReference type="Pfam" id="PF07748">
    <property type="entry name" value="Glyco_hydro_38C"/>
    <property type="match status" value="1"/>
</dbReference>
<evidence type="ECO:0000313" key="6">
    <source>
        <dbReference type="EMBL" id="ABG04996.1"/>
    </source>
</evidence>
<dbReference type="AlphaFoldDB" id="Q1AUD2"/>
<evidence type="ECO:0000259" key="5">
    <source>
        <dbReference type="SMART" id="SM00872"/>
    </source>
</evidence>
<accession>Q1AUD2</accession>
<organism evidence="6 7">
    <name type="scientific">Rubrobacter xylanophilus (strain DSM 9941 / JCM 11954 / NBRC 16129 / PRD-1)</name>
    <dbReference type="NCBI Taxonomy" id="266117"/>
    <lineage>
        <taxon>Bacteria</taxon>
        <taxon>Bacillati</taxon>
        <taxon>Actinomycetota</taxon>
        <taxon>Rubrobacteria</taxon>
        <taxon>Rubrobacterales</taxon>
        <taxon>Rubrobacteraceae</taxon>
        <taxon>Rubrobacter</taxon>
    </lineage>
</organism>
<protein>
    <submittedName>
        <fullName evidence="6">Alpha-mannosidase</fullName>
        <ecNumber evidence="6">3.2.1.24</ecNumber>
    </submittedName>
</protein>
<evidence type="ECO:0000256" key="3">
    <source>
        <dbReference type="ARBA" id="ARBA00022801"/>
    </source>
</evidence>
<dbReference type="RefSeq" id="WP_011565011.1">
    <property type="nucleotide sequence ID" value="NC_008148.1"/>
</dbReference>
<dbReference type="eggNOG" id="COG0383">
    <property type="taxonomic scope" value="Bacteria"/>
</dbReference>
<dbReference type="GO" id="GO:0004559">
    <property type="term" value="F:alpha-mannosidase activity"/>
    <property type="evidence" value="ECO:0007669"/>
    <property type="project" value="UniProtKB-EC"/>
</dbReference>
<dbReference type="HOGENOM" id="CLU_003442_0_1_11"/>
<dbReference type="InterPro" id="IPR015341">
    <property type="entry name" value="Glyco_hydro_38_cen"/>
</dbReference>
<dbReference type="InterPro" id="IPR041147">
    <property type="entry name" value="GH38_C"/>
</dbReference>
<dbReference type="Gene3D" id="3.20.110.10">
    <property type="entry name" value="Glycoside hydrolase 38, N terminal domain"/>
    <property type="match status" value="1"/>
</dbReference>
<dbReference type="CAZy" id="GH38">
    <property type="family name" value="Glycoside Hydrolase Family 38"/>
</dbReference>
<dbReference type="InterPro" id="IPR028995">
    <property type="entry name" value="Glyco_hydro_57/38_cen_sf"/>
</dbReference>
<dbReference type="PANTHER" id="PTHR46017">
    <property type="entry name" value="ALPHA-MANNOSIDASE 2C1"/>
    <property type="match status" value="1"/>
</dbReference>
<dbReference type="EC" id="3.2.1.24" evidence="6"/>
<dbReference type="PANTHER" id="PTHR46017:SF1">
    <property type="entry name" value="ALPHA-MANNOSIDASE 2C1"/>
    <property type="match status" value="1"/>
</dbReference>
<evidence type="ECO:0000256" key="1">
    <source>
        <dbReference type="ARBA" id="ARBA00009792"/>
    </source>
</evidence>
<gene>
    <name evidence="6" type="ordered locus">Rxyl_2051</name>
</gene>
<keyword evidence="4 6" id="KW-0326">Glycosidase</keyword>
<dbReference type="InterPro" id="IPR037094">
    <property type="entry name" value="Glyco_hydro_38_cen_sf"/>
</dbReference>
<proteinExistence type="inferred from homology"/>
<dbReference type="Pfam" id="PF22907">
    <property type="entry name" value="Ams1-like_1st"/>
    <property type="match status" value="1"/>
</dbReference>
<dbReference type="EMBL" id="CP000386">
    <property type="protein sequence ID" value="ABG04996.1"/>
    <property type="molecule type" value="Genomic_DNA"/>
</dbReference>
<dbReference type="InterPro" id="IPR011682">
    <property type="entry name" value="Glyco_hydro_38_C"/>
</dbReference>
<dbReference type="FunFam" id="3.20.110.10:FF:000002">
    <property type="entry name" value="alpha-mannosidase 2C1 isoform X1"/>
    <property type="match status" value="1"/>
</dbReference>
<dbReference type="SUPFAM" id="SSF74650">
    <property type="entry name" value="Galactose mutarotase-like"/>
    <property type="match status" value="1"/>
</dbReference>
<dbReference type="InterPro" id="IPR054723">
    <property type="entry name" value="Ams1-like_N"/>
</dbReference>
<dbReference type="GO" id="GO:0006013">
    <property type="term" value="P:mannose metabolic process"/>
    <property type="evidence" value="ECO:0007669"/>
    <property type="project" value="InterPro"/>
</dbReference>
<dbReference type="PhylomeDB" id="Q1AUD2"/>
<dbReference type="CDD" id="cd10789">
    <property type="entry name" value="GH38N_AMII_ER_cytosolic"/>
    <property type="match status" value="1"/>
</dbReference>
<dbReference type="GO" id="GO:0009313">
    <property type="term" value="P:oligosaccharide catabolic process"/>
    <property type="evidence" value="ECO:0007669"/>
    <property type="project" value="TreeGrafter"/>
</dbReference>
<dbReference type="SMART" id="SM00872">
    <property type="entry name" value="Alpha-mann_mid"/>
    <property type="match status" value="1"/>
</dbReference>